<proteinExistence type="inferred from homology"/>
<feature type="domain" description="L,D-TPase catalytic" evidence="11">
    <location>
        <begin position="265"/>
        <end position="384"/>
    </location>
</feature>
<feature type="active site" description="Nucleophile" evidence="7">
    <location>
        <position position="360"/>
    </location>
</feature>
<comment type="caution">
    <text evidence="12">The sequence shown here is derived from an EMBL/GenBank/DDBJ whole genome shotgun (WGS) entry which is preliminary data.</text>
</comment>
<dbReference type="SUPFAM" id="SSF141523">
    <property type="entry name" value="L,D-transpeptidase catalytic domain-like"/>
    <property type="match status" value="1"/>
</dbReference>
<dbReference type="GO" id="GO:0016740">
    <property type="term" value="F:transferase activity"/>
    <property type="evidence" value="ECO:0007669"/>
    <property type="project" value="UniProtKB-KW"/>
</dbReference>
<evidence type="ECO:0000256" key="2">
    <source>
        <dbReference type="ARBA" id="ARBA00005992"/>
    </source>
</evidence>
<feature type="region of interest" description="Disordered" evidence="8">
    <location>
        <begin position="71"/>
        <end position="104"/>
    </location>
</feature>
<keyword evidence="6 7" id="KW-0961">Cell wall biogenesis/degradation</keyword>
<name>A0A918WFH4_9BACT</name>
<evidence type="ECO:0000256" key="9">
    <source>
        <dbReference type="SAM" id="SignalP"/>
    </source>
</evidence>
<dbReference type="InterPro" id="IPR036779">
    <property type="entry name" value="LysM_dom_sf"/>
</dbReference>
<keyword evidence="9" id="KW-0732">Signal</keyword>
<dbReference type="PANTHER" id="PTHR30582">
    <property type="entry name" value="L,D-TRANSPEPTIDASE"/>
    <property type="match status" value="1"/>
</dbReference>
<dbReference type="Gene3D" id="2.40.440.10">
    <property type="entry name" value="L,D-transpeptidase catalytic domain-like"/>
    <property type="match status" value="1"/>
</dbReference>
<dbReference type="Proteomes" id="UP000644507">
    <property type="component" value="Unassembled WGS sequence"/>
</dbReference>
<keyword evidence="5 7" id="KW-0573">Peptidoglycan synthesis</keyword>
<dbReference type="GO" id="GO:0008360">
    <property type="term" value="P:regulation of cell shape"/>
    <property type="evidence" value="ECO:0007669"/>
    <property type="project" value="UniProtKB-UniRule"/>
</dbReference>
<dbReference type="Gene3D" id="3.10.350.10">
    <property type="entry name" value="LysM domain"/>
    <property type="match status" value="1"/>
</dbReference>
<dbReference type="AlphaFoldDB" id="A0A918WFH4"/>
<dbReference type="SUPFAM" id="SSF54106">
    <property type="entry name" value="LysM domain"/>
    <property type="match status" value="1"/>
</dbReference>
<evidence type="ECO:0000256" key="8">
    <source>
        <dbReference type="SAM" id="MobiDB-lite"/>
    </source>
</evidence>
<dbReference type="GO" id="GO:0071555">
    <property type="term" value="P:cell wall organization"/>
    <property type="evidence" value="ECO:0007669"/>
    <property type="project" value="UniProtKB-UniRule"/>
</dbReference>
<evidence type="ECO:0000256" key="5">
    <source>
        <dbReference type="ARBA" id="ARBA00022984"/>
    </source>
</evidence>
<evidence type="ECO:0000256" key="3">
    <source>
        <dbReference type="ARBA" id="ARBA00022679"/>
    </source>
</evidence>
<keyword evidence="13" id="KW-1185">Reference proteome</keyword>
<dbReference type="PANTHER" id="PTHR30582:SF30">
    <property type="entry name" value="BLR4375 PROTEIN"/>
    <property type="match status" value="1"/>
</dbReference>
<evidence type="ECO:0000256" key="6">
    <source>
        <dbReference type="ARBA" id="ARBA00023316"/>
    </source>
</evidence>
<feature type="compositionally biased region" description="Pro residues" evidence="8">
    <location>
        <begin position="73"/>
        <end position="94"/>
    </location>
</feature>
<evidence type="ECO:0000313" key="13">
    <source>
        <dbReference type="Proteomes" id="UP000644507"/>
    </source>
</evidence>
<dbReference type="GO" id="GO:0018104">
    <property type="term" value="P:peptidoglycan-protein cross-linking"/>
    <property type="evidence" value="ECO:0007669"/>
    <property type="project" value="TreeGrafter"/>
</dbReference>
<reference evidence="12" key="2">
    <citation type="submission" date="2020-09" db="EMBL/GenBank/DDBJ databases">
        <authorList>
            <person name="Sun Q."/>
            <person name="Kim S."/>
        </authorList>
    </citation>
    <scope>NUCLEOTIDE SEQUENCE</scope>
    <source>
        <strain evidence="12">KCTC 12988</strain>
    </source>
</reference>
<dbReference type="Pfam" id="PF01476">
    <property type="entry name" value="LysM"/>
    <property type="match status" value="2"/>
</dbReference>
<gene>
    <name evidence="12" type="ORF">GCM10007100_03960</name>
</gene>
<reference evidence="12" key="1">
    <citation type="journal article" date="2014" name="Int. J. Syst. Evol. Microbiol.">
        <title>Complete genome sequence of Corynebacterium casei LMG S-19264T (=DSM 44701T), isolated from a smear-ripened cheese.</title>
        <authorList>
            <consortium name="US DOE Joint Genome Institute (JGI-PGF)"/>
            <person name="Walter F."/>
            <person name="Albersmeier A."/>
            <person name="Kalinowski J."/>
            <person name="Ruckert C."/>
        </authorList>
    </citation>
    <scope>NUCLEOTIDE SEQUENCE</scope>
    <source>
        <strain evidence="12">KCTC 12988</strain>
    </source>
</reference>
<accession>A0A918WFH4</accession>
<evidence type="ECO:0008006" key="14">
    <source>
        <dbReference type="Google" id="ProtNLM"/>
    </source>
</evidence>
<comment type="similarity">
    <text evidence="2">Belongs to the YkuD family.</text>
</comment>
<dbReference type="CDD" id="cd16913">
    <property type="entry name" value="YkuD_like"/>
    <property type="match status" value="1"/>
</dbReference>
<protein>
    <recommendedName>
        <fullName evidence="14">LysM domain-containing protein</fullName>
    </recommendedName>
</protein>
<evidence type="ECO:0000313" key="12">
    <source>
        <dbReference type="EMBL" id="GHC42212.1"/>
    </source>
</evidence>
<dbReference type="InterPro" id="IPR005490">
    <property type="entry name" value="LD_TPept_cat_dom"/>
</dbReference>
<evidence type="ECO:0000259" key="11">
    <source>
        <dbReference type="PROSITE" id="PS52029"/>
    </source>
</evidence>
<feature type="chain" id="PRO_5037529371" description="LysM domain-containing protein" evidence="9">
    <location>
        <begin position="19"/>
        <end position="394"/>
    </location>
</feature>
<feature type="active site" description="Proton donor/acceptor" evidence="7">
    <location>
        <position position="344"/>
    </location>
</feature>
<sequence>MTALRFLAIFLFTTVAFLGPPLAAQSVHLIKDGESLWTISKKTGVSIEAIKEANGLTSDVIWEGSKLIIPAPSAAPPTPTPPPVAQPLPTPAPTTPRKAATGPLSAKGQDILRQQVLLDRAGFSPGKIDGYDGKFTQLALTLCEAWNPAALRTTIPTTTVAQVPVTWIEYVNPSLPGSGKAPDFKALTKNKQVLHYYSGLEYLAERYHCNEDLLRKLNPGYDFKKLRAGDSLVVPNVEPFKIESFFKADGTGIWSSGLGKGDTEHTIYISASELMLTVWEGSKLVRGYPITLNEDDSPRGQRELGIISPGPVYMRKKTGLDLLAGPNSPVGIVWCPLGNGFGIHGTSNPDSIGRATSSGCIRLANWDAVRLAALVRKGTKVIISEPDKPYIPKN</sequence>
<organism evidence="12 13">
    <name type="scientific">Roseibacillus persicicus</name>
    <dbReference type="NCBI Taxonomy" id="454148"/>
    <lineage>
        <taxon>Bacteria</taxon>
        <taxon>Pseudomonadati</taxon>
        <taxon>Verrucomicrobiota</taxon>
        <taxon>Verrucomicrobiia</taxon>
        <taxon>Verrucomicrobiales</taxon>
        <taxon>Verrucomicrobiaceae</taxon>
        <taxon>Roseibacillus</taxon>
    </lineage>
</organism>
<dbReference type="SMART" id="SM00257">
    <property type="entry name" value="LysM"/>
    <property type="match status" value="2"/>
</dbReference>
<dbReference type="Pfam" id="PF03734">
    <property type="entry name" value="YkuD"/>
    <property type="match status" value="1"/>
</dbReference>
<keyword evidence="3" id="KW-0808">Transferase</keyword>
<dbReference type="InterPro" id="IPR038063">
    <property type="entry name" value="Transpep_catalytic_dom"/>
</dbReference>
<comment type="pathway">
    <text evidence="1 7">Cell wall biogenesis; peptidoglycan biosynthesis.</text>
</comment>
<dbReference type="RefSeq" id="WP_189566847.1">
    <property type="nucleotide sequence ID" value="NZ_BMXI01000001.1"/>
</dbReference>
<dbReference type="PROSITE" id="PS51782">
    <property type="entry name" value="LYSM"/>
    <property type="match status" value="1"/>
</dbReference>
<dbReference type="GO" id="GO:0071972">
    <property type="term" value="F:peptidoglycan L,D-transpeptidase activity"/>
    <property type="evidence" value="ECO:0007669"/>
    <property type="project" value="TreeGrafter"/>
</dbReference>
<dbReference type="PROSITE" id="PS52029">
    <property type="entry name" value="LD_TPASE"/>
    <property type="match status" value="1"/>
</dbReference>
<keyword evidence="4 7" id="KW-0133">Cell shape</keyword>
<dbReference type="CDD" id="cd00118">
    <property type="entry name" value="LysM"/>
    <property type="match status" value="1"/>
</dbReference>
<evidence type="ECO:0000259" key="10">
    <source>
        <dbReference type="PROSITE" id="PS51782"/>
    </source>
</evidence>
<dbReference type="GO" id="GO:0005576">
    <property type="term" value="C:extracellular region"/>
    <property type="evidence" value="ECO:0007669"/>
    <property type="project" value="TreeGrafter"/>
</dbReference>
<evidence type="ECO:0000256" key="7">
    <source>
        <dbReference type="PROSITE-ProRule" id="PRU01373"/>
    </source>
</evidence>
<feature type="domain" description="LysM" evidence="10">
    <location>
        <begin position="26"/>
        <end position="69"/>
    </location>
</feature>
<evidence type="ECO:0000256" key="1">
    <source>
        <dbReference type="ARBA" id="ARBA00004752"/>
    </source>
</evidence>
<dbReference type="InterPro" id="IPR018392">
    <property type="entry name" value="LysM"/>
</dbReference>
<feature type="signal peptide" evidence="9">
    <location>
        <begin position="1"/>
        <end position="18"/>
    </location>
</feature>
<evidence type="ECO:0000256" key="4">
    <source>
        <dbReference type="ARBA" id="ARBA00022960"/>
    </source>
</evidence>
<dbReference type="EMBL" id="BMXI01000001">
    <property type="protein sequence ID" value="GHC42212.1"/>
    <property type="molecule type" value="Genomic_DNA"/>
</dbReference>
<dbReference type="InterPro" id="IPR050979">
    <property type="entry name" value="LD-transpeptidase"/>
</dbReference>